<dbReference type="GO" id="GO:0004081">
    <property type="term" value="F:bis(5'-nucleosyl)-tetraphosphatase (asymmetrical) activity"/>
    <property type="evidence" value="ECO:0007669"/>
    <property type="project" value="TreeGrafter"/>
</dbReference>
<proteinExistence type="inferred from homology"/>
<dbReference type="InterPro" id="IPR015797">
    <property type="entry name" value="NUDIX_hydrolase-like_dom_sf"/>
</dbReference>
<comment type="caution">
    <text evidence="8">The sequence shown here is derived from an EMBL/GenBank/DDBJ whole genome shotgun (WGS) entry which is preliminary data.</text>
</comment>
<evidence type="ECO:0000256" key="2">
    <source>
        <dbReference type="ARBA" id="ARBA00018911"/>
    </source>
</evidence>
<keyword evidence="4 6" id="KW-0378">Hydrolase</keyword>
<evidence type="ECO:0000313" key="8">
    <source>
        <dbReference type="EMBL" id="OHA68598.1"/>
    </source>
</evidence>
<dbReference type="Proteomes" id="UP000178529">
    <property type="component" value="Unassembled WGS sequence"/>
</dbReference>
<keyword evidence="3" id="KW-0547">Nucleotide-binding</keyword>
<dbReference type="InterPro" id="IPR051325">
    <property type="entry name" value="Nudix_hydrolase_domain"/>
</dbReference>
<dbReference type="SUPFAM" id="SSF55811">
    <property type="entry name" value="Nudix"/>
    <property type="match status" value="1"/>
</dbReference>
<sequence length="150" mass="17589">MPRELSAGSLVFREENKKPFFLLLHYPGRRRSGRGYWDFPKGHVEAGENEEQTVRREVAEETGVKDLEFMKGFRQTIRYFFQTQEARIFKVVIFYLAKTKTKDVKVSFEHTGYQWATYGEAMSQLQFNNAKILLNKAHQFLSKEPSSSHS</sequence>
<dbReference type="AlphaFoldDB" id="A0A1G2R7R2"/>
<evidence type="ECO:0000256" key="3">
    <source>
        <dbReference type="ARBA" id="ARBA00022741"/>
    </source>
</evidence>
<organism evidence="8 9">
    <name type="scientific">Candidatus Wildermuthbacteria bacterium RIFCSPHIGHO2_02_FULL_48_16</name>
    <dbReference type="NCBI Taxonomy" id="1802453"/>
    <lineage>
        <taxon>Bacteria</taxon>
        <taxon>Candidatus Wildermuthiibacteriota</taxon>
    </lineage>
</organism>
<name>A0A1G2R7R2_9BACT</name>
<dbReference type="PRINTS" id="PR00502">
    <property type="entry name" value="NUDIXFAMILY"/>
</dbReference>
<dbReference type="PROSITE" id="PS51462">
    <property type="entry name" value="NUDIX"/>
    <property type="match status" value="1"/>
</dbReference>
<dbReference type="PROSITE" id="PS00893">
    <property type="entry name" value="NUDIX_BOX"/>
    <property type="match status" value="1"/>
</dbReference>
<dbReference type="EMBL" id="MHTY01000021">
    <property type="protein sequence ID" value="OHA68598.1"/>
    <property type="molecule type" value="Genomic_DNA"/>
</dbReference>
<dbReference type="GO" id="GO:0006167">
    <property type="term" value="P:AMP biosynthetic process"/>
    <property type="evidence" value="ECO:0007669"/>
    <property type="project" value="TreeGrafter"/>
</dbReference>
<evidence type="ECO:0000256" key="5">
    <source>
        <dbReference type="ARBA" id="ARBA00032644"/>
    </source>
</evidence>
<reference evidence="8 9" key="1">
    <citation type="journal article" date="2016" name="Nat. Commun.">
        <title>Thousands of microbial genomes shed light on interconnected biogeochemical processes in an aquifer system.</title>
        <authorList>
            <person name="Anantharaman K."/>
            <person name="Brown C.T."/>
            <person name="Hug L.A."/>
            <person name="Sharon I."/>
            <person name="Castelle C.J."/>
            <person name="Probst A.J."/>
            <person name="Thomas B.C."/>
            <person name="Singh A."/>
            <person name="Wilkins M.J."/>
            <person name="Karaoz U."/>
            <person name="Brodie E.L."/>
            <person name="Williams K.H."/>
            <person name="Hubbard S.S."/>
            <person name="Banfield J.F."/>
        </authorList>
    </citation>
    <scope>NUCLEOTIDE SEQUENCE [LARGE SCALE GENOMIC DNA]</scope>
</reference>
<dbReference type="PANTHER" id="PTHR21340:SF0">
    <property type="entry name" value="BIS(5'-NUCLEOSYL)-TETRAPHOSPHATASE [ASYMMETRICAL]"/>
    <property type="match status" value="1"/>
</dbReference>
<evidence type="ECO:0000256" key="1">
    <source>
        <dbReference type="ARBA" id="ARBA00005582"/>
    </source>
</evidence>
<dbReference type="InterPro" id="IPR000086">
    <property type="entry name" value="NUDIX_hydrolase_dom"/>
</dbReference>
<dbReference type="InterPro" id="IPR020476">
    <property type="entry name" value="Nudix_hydrolase"/>
</dbReference>
<feature type="domain" description="Nudix hydrolase" evidence="7">
    <location>
        <begin position="2"/>
        <end position="138"/>
    </location>
</feature>
<evidence type="ECO:0000313" key="9">
    <source>
        <dbReference type="Proteomes" id="UP000178529"/>
    </source>
</evidence>
<dbReference type="PANTHER" id="PTHR21340">
    <property type="entry name" value="DIADENOSINE 5,5-P1,P4-TETRAPHOSPHATE PYROPHOSPHOHYDROLASE MUTT"/>
    <property type="match status" value="1"/>
</dbReference>
<comment type="similarity">
    <text evidence="1 6">Belongs to the Nudix hydrolase family.</text>
</comment>
<dbReference type="InterPro" id="IPR003565">
    <property type="entry name" value="Tetra_PHTase"/>
</dbReference>
<dbReference type="CDD" id="cd03428">
    <property type="entry name" value="NUDIX_Ap4A_Nudt2"/>
    <property type="match status" value="1"/>
</dbReference>
<dbReference type="Pfam" id="PF00293">
    <property type="entry name" value="NUDIX"/>
    <property type="match status" value="1"/>
</dbReference>
<evidence type="ECO:0000256" key="6">
    <source>
        <dbReference type="RuleBase" id="RU003476"/>
    </source>
</evidence>
<dbReference type="InterPro" id="IPR020084">
    <property type="entry name" value="NUDIX_hydrolase_CS"/>
</dbReference>
<gene>
    <name evidence="8" type="ORF">A3J68_00035</name>
</gene>
<evidence type="ECO:0000256" key="4">
    <source>
        <dbReference type="ARBA" id="ARBA00022801"/>
    </source>
</evidence>
<accession>A0A1G2R7R2</accession>
<evidence type="ECO:0000259" key="7">
    <source>
        <dbReference type="PROSITE" id="PS51462"/>
    </source>
</evidence>
<dbReference type="GO" id="GO:0006754">
    <property type="term" value="P:ATP biosynthetic process"/>
    <property type="evidence" value="ECO:0007669"/>
    <property type="project" value="TreeGrafter"/>
</dbReference>
<protein>
    <recommendedName>
        <fullName evidence="2">Bis(5'-nucleosyl)-tetraphosphatase [asymmetrical]</fullName>
    </recommendedName>
    <alternativeName>
        <fullName evidence="5">Diadenosine 5',5'''-P1,P4-tetraphosphate asymmetrical hydrolase</fullName>
    </alternativeName>
</protein>
<dbReference type="Gene3D" id="3.90.79.10">
    <property type="entry name" value="Nucleoside Triphosphate Pyrophosphohydrolase"/>
    <property type="match status" value="1"/>
</dbReference>
<dbReference type="GO" id="GO:0000166">
    <property type="term" value="F:nucleotide binding"/>
    <property type="evidence" value="ECO:0007669"/>
    <property type="project" value="UniProtKB-KW"/>
</dbReference>